<dbReference type="AlphaFoldDB" id="A0A1D3TWT2"/>
<dbReference type="OrthoDB" id="5419426at2"/>
<dbReference type="Gene3D" id="1.10.10.10">
    <property type="entry name" value="Winged helix-like DNA-binding domain superfamily/Winged helix DNA-binding domain"/>
    <property type="match status" value="1"/>
</dbReference>
<dbReference type="CDD" id="cd00090">
    <property type="entry name" value="HTH_ARSR"/>
    <property type="match status" value="1"/>
</dbReference>
<dbReference type="PANTHER" id="PTHR42756">
    <property type="entry name" value="TRANSCRIPTIONAL REGULATOR, MARR"/>
    <property type="match status" value="1"/>
</dbReference>
<dbReference type="InterPro" id="IPR036388">
    <property type="entry name" value="WH-like_DNA-bd_sf"/>
</dbReference>
<gene>
    <name evidence="5" type="ORF">SAMN05421730_10257</name>
</gene>
<dbReference type="Proteomes" id="UP000199315">
    <property type="component" value="Unassembled WGS sequence"/>
</dbReference>
<evidence type="ECO:0000256" key="2">
    <source>
        <dbReference type="ARBA" id="ARBA00023125"/>
    </source>
</evidence>
<dbReference type="STRING" id="1619234.SAMN05421730_10257"/>
<dbReference type="GO" id="GO:0003677">
    <property type="term" value="F:DNA binding"/>
    <property type="evidence" value="ECO:0007669"/>
    <property type="project" value="UniProtKB-KW"/>
</dbReference>
<evidence type="ECO:0000259" key="4">
    <source>
        <dbReference type="PROSITE" id="PS50995"/>
    </source>
</evidence>
<evidence type="ECO:0000256" key="1">
    <source>
        <dbReference type="ARBA" id="ARBA00023015"/>
    </source>
</evidence>
<dbReference type="InterPro" id="IPR000835">
    <property type="entry name" value="HTH_MarR-typ"/>
</dbReference>
<dbReference type="InterPro" id="IPR036390">
    <property type="entry name" value="WH_DNA-bd_sf"/>
</dbReference>
<organism evidence="5 6">
    <name type="scientific">Anaerobium acetethylicum</name>
    <dbReference type="NCBI Taxonomy" id="1619234"/>
    <lineage>
        <taxon>Bacteria</taxon>
        <taxon>Bacillati</taxon>
        <taxon>Bacillota</taxon>
        <taxon>Clostridia</taxon>
        <taxon>Lachnospirales</taxon>
        <taxon>Lachnospiraceae</taxon>
        <taxon>Anaerobium</taxon>
    </lineage>
</organism>
<keyword evidence="3" id="KW-0804">Transcription</keyword>
<dbReference type="PANTHER" id="PTHR42756:SF1">
    <property type="entry name" value="TRANSCRIPTIONAL REPRESSOR OF EMRAB OPERON"/>
    <property type="match status" value="1"/>
</dbReference>
<reference evidence="5 6" key="1">
    <citation type="submission" date="2016-09" db="EMBL/GenBank/DDBJ databases">
        <authorList>
            <person name="Capua I."/>
            <person name="De Benedictis P."/>
            <person name="Joannis T."/>
            <person name="Lombin L.H."/>
            <person name="Cattoli G."/>
        </authorList>
    </citation>
    <scope>NUCLEOTIDE SEQUENCE [LARGE SCALE GENOMIC DNA]</scope>
    <source>
        <strain evidence="5 6">GluBS11</strain>
    </source>
</reference>
<dbReference type="RefSeq" id="WP_091235841.1">
    <property type="nucleotide sequence ID" value="NZ_FMKA01000025.1"/>
</dbReference>
<keyword evidence="6" id="KW-1185">Reference proteome</keyword>
<accession>A0A1D3TWT2</accession>
<dbReference type="EMBL" id="FMKA01000025">
    <property type="protein sequence ID" value="SCP98717.1"/>
    <property type="molecule type" value="Genomic_DNA"/>
</dbReference>
<name>A0A1D3TWT2_9FIRM</name>
<sequence length="144" mass="16121">MEEQILSQVRAFNRFFAVELSVFDRYVLGTAYSLVEGRVIGEVGRNEGCSANRIAEDLNIDKSYLSRVLAKLETKGLISRLPSAGDGRKKQLKLTEAGRELYNKLEVLSDKQAEDILKEVEPEQIGELLESMQFIQTALGKAKV</sequence>
<dbReference type="InterPro" id="IPR011991">
    <property type="entry name" value="ArsR-like_HTH"/>
</dbReference>
<dbReference type="SUPFAM" id="SSF46785">
    <property type="entry name" value="Winged helix' DNA-binding domain"/>
    <property type="match status" value="1"/>
</dbReference>
<feature type="domain" description="HTH marR-type" evidence="4">
    <location>
        <begin position="1"/>
        <end position="137"/>
    </location>
</feature>
<dbReference type="PRINTS" id="PR00598">
    <property type="entry name" value="HTHMARR"/>
</dbReference>
<keyword evidence="1" id="KW-0805">Transcription regulation</keyword>
<dbReference type="Pfam" id="PF12802">
    <property type="entry name" value="MarR_2"/>
    <property type="match status" value="1"/>
</dbReference>
<evidence type="ECO:0000313" key="5">
    <source>
        <dbReference type="EMBL" id="SCP98717.1"/>
    </source>
</evidence>
<protein>
    <submittedName>
        <fullName evidence="5">DNA-binding transcriptional regulator, MarR family</fullName>
    </submittedName>
</protein>
<evidence type="ECO:0000313" key="6">
    <source>
        <dbReference type="Proteomes" id="UP000199315"/>
    </source>
</evidence>
<evidence type="ECO:0000256" key="3">
    <source>
        <dbReference type="ARBA" id="ARBA00023163"/>
    </source>
</evidence>
<dbReference type="SMART" id="SM00347">
    <property type="entry name" value="HTH_MARR"/>
    <property type="match status" value="1"/>
</dbReference>
<dbReference type="GO" id="GO:0003700">
    <property type="term" value="F:DNA-binding transcription factor activity"/>
    <property type="evidence" value="ECO:0007669"/>
    <property type="project" value="InterPro"/>
</dbReference>
<keyword evidence="2 5" id="KW-0238">DNA-binding</keyword>
<proteinExistence type="predicted"/>
<dbReference type="PROSITE" id="PS50995">
    <property type="entry name" value="HTH_MARR_2"/>
    <property type="match status" value="1"/>
</dbReference>